<dbReference type="Gramene" id="OMO54452">
    <property type="protein sequence ID" value="OMO54452"/>
    <property type="gene ID" value="CCACVL1_27786"/>
</dbReference>
<comment type="caution">
    <text evidence="1">The sequence shown here is derived from an EMBL/GenBank/DDBJ whole genome shotgun (WGS) entry which is preliminary data.</text>
</comment>
<accession>A0A1R3G8N5</accession>
<feature type="non-terminal residue" evidence="1">
    <location>
        <position position="1"/>
    </location>
</feature>
<name>A0A1R3G8N5_COCAP</name>
<proteinExistence type="predicted"/>
<reference evidence="1 2" key="1">
    <citation type="submission" date="2013-09" db="EMBL/GenBank/DDBJ databases">
        <title>Corchorus capsularis genome sequencing.</title>
        <authorList>
            <person name="Alam M."/>
            <person name="Haque M.S."/>
            <person name="Islam M.S."/>
            <person name="Emdad E.M."/>
            <person name="Islam M.M."/>
            <person name="Ahmed B."/>
            <person name="Halim A."/>
            <person name="Hossen Q.M.M."/>
            <person name="Hossain M.Z."/>
            <person name="Ahmed R."/>
            <person name="Khan M.M."/>
            <person name="Islam R."/>
            <person name="Rashid M.M."/>
            <person name="Khan S.A."/>
            <person name="Rahman M.S."/>
            <person name="Alam M."/>
        </authorList>
    </citation>
    <scope>NUCLEOTIDE SEQUENCE [LARGE SCALE GENOMIC DNA]</scope>
    <source>
        <strain evidence="2">cv. CVL-1</strain>
        <tissue evidence="1">Whole seedling</tissue>
    </source>
</reference>
<organism evidence="1 2">
    <name type="scientific">Corchorus capsularis</name>
    <name type="common">Jute</name>
    <dbReference type="NCBI Taxonomy" id="210143"/>
    <lineage>
        <taxon>Eukaryota</taxon>
        <taxon>Viridiplantae</taxon>
        <taxon>Streptophyta</taxon>
        <taxon>Embryophyta</taxon>
        <taxon>Tracheophyta</taxon>
        <taxon>Spermatophyta</taxon>
        <taxon>Magnoliopsida</taxon>
        <taxon>eudicotyledons</taxon>
        <taxon>Gunneridae</taxon>
        <taxon>Pentapetalae</taxon>
        <taxon>rosids</taxon>
        <taxon>malvids</taxon>
        <taxon>Malvales</taxon>
        <taxon>Malvaceae</taxon>
        <taxon>Grewioideae</taxon>
        <taxon>Apeibeae</taxon>
        <taxon>Corchorus</taxon>
    </lineage>
</organism>
<gene>
    <name evidence="1" type="ORF">CCACVL1_27786</name>
</gene>
<evidence type="ECO:0000313" key="2">
    <source>
        <dbReference type="Proteomes" id="UP000188268"/>
    </source>
</evidence>
<sequence>TRKRLARADEELAAGAKTQNTLKF</sequence>
<evidence type="ECO:0000313" key="1">
    <source>
        <dbReference type="EMBL" id="OMO54452.1"/>
    </source>
</evidence>
<dbReference type="Proteomes" id="UP000188268">
    <property type="component" value="Unassembled WGS sequence"/>
</dbReference>
<dbReference type="EMBL" id="AWWV01014974">
    <property type="protein sequence ID" value="OMO54452.1"/>
    <property type="molecule type" value="Genomic_DNA"/>
</dbReference>
<dbReference type="AlphaFoldDB" id="A0A1R3G8N5"/>
<keyword evidence="2" id="KW-1185">Reference proteome</keyword>
<protein>
    <submittedName>
        <fullName evidence="1">Uncharacterized protein</fullName>
    </submittedName>
</protein>